<evidence type="ECO:0000313" key="1">
    <source>
        <dbReference type="EMBL" id="KAF0738062.1"/>
    </source>
</evidence>
<comment type="caution">
    <text evidence="1">The sequence shown here is derived from an EMBL/GenBank/DDBJ whole genome shotgun (WGS) entry which is preliminary data.</text>
</comment>
<accession>A0A6G0XD74</accession>
<evidence type="ECO:0000313" key="2">
    <source>
        <dbReference type="Proteomes" id="UP000481153"/>
    </source>
</evidence>
<proteinExistence type="predicted"/>
<organism evidence="1 2">
    <name type="scientific">Aphanomyces euteiches</name>
    <dbReference type="NCBI Taxonomy" id="100861"/>
    <lineage>
        <taxon>Eukaryota</taxon>
        <taxon>Sar</taxon>
        <taxon>Stramenopiles</taxon>
        <taxon>Oomycota</taxon>
        <taxon>Saprolegniomycetes</taxon>
        <taxon>Saprolegniales</taxon>
        <taxon>Verrucalvaceae</taxon>
        <taxon>Aphanomyces</taxon>
    </lineage>
</organism>
<name>A0A6G0XD74_9STRA</name>
<dbReference type="EMBL" id="VJMJ01000079">
    <property type="protein sequence ID" value="KAF0738062.1"/>
    <property type="molecule type" value="Genomic_DNA"/>
</dbReference>
<dbReference type="Proteomes" id="UP000481153">
    <property type="component" value="Unassembled WGS sequence"/>
</dbReference>
<keyword evidence="2" id="KW-1185">Reference proteome</keyword>
<dbReference type="AlphaFoldDB" id="A0A6G0XD74"/>
<protein>
    <submittedName>
        <fullName evidence="1">Uncharacterized protein</fullName>
    </submittedName>
</protein>
<reference evidence="1 2" key="1">
    <citation type="submission" date="2019-07" db="EMBL/GenBank/DDBJ databases">
        <title>Genomics analysis of Aphanomyces spp. identifies a new class of oomycete effector associated with host adaptation.</title>
        <authorList>
            <person name="Gaulin E."/>
        </authorList>
    </citation>
    <scope>NUCLEOTIDE SEQUENCE [LARGE SCALE GENOMIC DNA]</scope>
    <source>
        <strain evidence="1 2">ATCC 201684</strain>
    </source>
</reference>
<gene>
    <name evidence="1" type="ORF">Ae201684_006053</name>
</gene>
<sequence length="72" mass="7590">METDVGSNSHECLLAATENKEAAMTHAITARACVDCLGSLGAFGRSCDEGVPSSTCFQSGNRVLLLSSREWP</sequence>